<reference evidence="2 3" key="1">
    <citation type="submission" date="2019-08" db="EMBL/GenBank/DDBJ databases">
        <authorList>
            <person name="Dhanesh K."/>
            <person name="Kumar G."/>
            <person name="Sasikala C."/>
            <person name="Venkata Ramana C."/>
        </authorList>
    </citation>
    <scope>NUCLEOTIDE SEQUENCE [LARGE SCALE GENOMIC DNA]</scope>
    <source>
        <strain evidence="2 3">JC645</strain>
    </source>
</reference>
<keyword evidence="3" id="KW-1185">Reference proteome</keyword>
<dbReference type="SUPFAM" id="SSF49464">
    <property type="entry name" value="Carboxypeptidase regulatory domain-like"/>
    <property type="match status" value="2"/>
</dbReference>
<dbReference type="RefSeq" id="WP_150076797.1">
    <property type="nucleotide sequence ID" value="NZ_VWOX01000006.1"/>
</dbReference>
<dbReference type="EMBL" id="VWOX01000006">
    <property type="protein sequence ID" value="KAA5543132.1"/>
    <property type="molecule type" value="Genomic_DNA"/>
</dbReference>
<dbReference type="Proteomes" id="UP000324479">
    <property type="component" value="Unassembled WGS sequence"/>
</dbReference>
<protein>
    <submittedName>
        <fullName evidence="2">Carboxypeptidase regulatory-like domain-containing protein</fullName>
    </submittedName>
</protein>
<evidence type="ECO:0000313" key="3">
    <source>
        <dbReference type="Proteomes" id="UP000324479"/>
    </source>
</evidence>
<sequence>MNRQLLILFAVLFCGPIGRLANAQNREPTTPSSIRWNEIPTVPTDQPTLHRGIVIGPDGSPMEGARIFAASTIEFAKQRQTDASNDLGKVRAVTDSFGRFEFHAPDLTWQPTPETRKRWETLLVATKEGLAPGWITTWGQDRGLRSHHHPTRTKKVAIRLSRPTSVRGRLIDADANPVQDAQVQITAVHVPGKRDLDTHVARLRGLTLFSSVPSYESTFSRPAQLPGIQIEERTDANGEFVLKGVPADNVVTIKVTHPEFQTTDLTVAARRMDDIYIAPNQFDDQRRLVLLGSGFTHTLAPGVTVRGVIRYDIGLGVGSPVAGATVAVANHNAADGMSGRHYSTDADGRFEITGLGPDYHEPGYVIAVAGSYQTPIESRRFTVHPNRENRIEVRAAVPYRLRLTDQDGQPARRDVYSIVVQQNPDEIRRGVTDVFDRPKMVAPGIYEGILPIGPGAVIVQRGDQRDRPIAVDPKSFFEPGRTDWTAAESVFSYGDQWQITQPGVITTEKLAPYRNRPHRQLDMAAVVFRDAESTSPPLELSARIIQDMPPEVHLVDDRGESVAGARMTRQSPQNSKKDLPSRFPLPGLHPERAEFIEFQHEDRGLIGFIRATQSTGPFEVVMKPAATITGSFVTSKGQPTSEFGAMLSGAVPPDSHLGNFIRDTPLSPKGRFARRVAPGETYSGQLVRRRNRQWYPRPTIGPAFEPVTPKPGEIVDLGSITVPD</sequence>
<proteinExistence type="predicted"/>
<organism evidence="2 3">
    <name type="scientific">Roseiconus nitratireducens</name>
    <dbReference type="NCBI Taxonomy" id="2605748"/>
    <lineage>
        <taxon>Bacteria</taxon>
        <taxon>Pseudomonadati</taxon>
        <taxon>Planctomycetota</taxon>
        <taxon>Planctomycetia</taxon>
        <taxon>Pirellulales</taxon>
        <taxon>Pirellulaceae</taxon>
        <taxon>Roseiconus</taxon>
    </lineage>
</organism>
<feature type="signal peptide" evidence="1">
    <location>
        <begin position="1"/>
        <end position="23"/>
    </location>
</feature>
<dbReference type="InterPro" id="IPR008969">
    <property type="entry name" value="CarboxyPept-like_regulatory"/>
</dbReference>
<accession>A0A5M6DA17</accession>
<evidence type="ECO:0000256" key="1">
    <source>
        <dbReference type="SAM" id="SignalP"/>
    </source>
</evidence>
<gene>
    <name evidence="2" type="ORF">FYK55_12680</name>
</gene>
<comment type="caution">
    <text evidence="2">The sequence shown here is derived from an EMBL/GenBank/DDBJ whole genome shotgun (WGS) entry which is preliminary data.</text>
</comment>
<keyword evidence="2" id="KW-0121">Carboxypeptidase</keyword>
<feature type="chain" id="PRO_5024375804" evidence="1">
    <location>
        <begin position="24"/>
        <end position="724"/>
    </location>
</feature>
<evidence type="ECO:0000313" key="2">
    <source>
        <dbReference type="EMBL" id="KAA5543132.1"/>
    </source>
</evidence>
<dbReference type="AlphaFoldDB" id="A0A5M6DA17"/>
<name>A0A5M6DA17_9BACT</name>
<keyword evidence="1" id="KW-0732">Signal</keyword>
<keyword evidence="2" id="KW-0378">Hydrolase</keyword>
<dbReference type="GO" id="GO:0004180">
    <property type="term" value="F:carboxypeptidase activity"/>
    <property type="evidence" value="ECO:0007669"/>
    <property type="project" value="UniProtKB-KW"/>
</dbReference>
<keyword evidence="2" id="KW-0645">Protease</keyword>